<evidence type="ECO:0000256" key="1">
    <source>
        <dbReference type="ARBA" id="ARBA00004123"/>
    </source>
</evidence>
<dbReference type="InParanoid" id="A0A1V9XK87"/>
<dbReference type="EMBL" id="MNPL01009022">
    <property type="protein sequence ID" value="OQR73927.1"/>
    <property type="molecule type" value="Genomic_DNA"/>
</dbReference>
<evidence type="ECO:0000256" key="3">
    <source>
        <dbReference type="ARBA" id="ARBA00022843"/>
    </source>
</evidence>
<dbReference type="GO" id="GO:0000793">
    <property type="term" value="C:condensed chromosome"/>
    <property type="evidence" value="ECO:0007669"/>
    <property type="project" value="TreeGrafter"/>
</dbReference>
<gene>
    <name evidence="7" type="ORF">BIW11_09420</name>
</gene>
<feature type="compositionally biased region" description="Acidic residues" evidence="6">
    <location>
        <begin position="326"/>
        <end position="357"/>
    </location>
</feature>
<keyword evidence="4" id="KW-0539">Nucleus</keyword>
<keyword evidence="3" id="KW-0832">Ubl conjugation</keyword>
<dbReference type="GO" id="GO:0031573">
    <property type="term" value="P:mitotic intra-S DNA damage checkpoint signaling"/>
    <property type="evidence" value="ECO:0007669"/>
    <property type="project" value="TreeGrafter"/>
</dbReference>
<reference evidence="7 8" key="1">
    <citation type="journal article" date="2017" name="Gigascience">
        <title>Draft genome of the honey bee ectoparasitic mite, Tropilaelaps mercedesae, is shaped by the parasitic life history.</title>
        <authorList>
            <person name="Dong X."/>
            <person name="Armstrong S.D."/>
            <person name="Xia D."/>
            <person name="Makepeace B.L."/>
            <person name="Darby A.C."/>
            <person name="Kadowaki T."/>
        </authorList>
    </citation>
    <scope>NUCLEOTIDE SEQUENCE [LARGE SCALE GENOMIC DNA]</scope>
    <source>
        <strain evidence="7">Wuxi-XJTLU</strain>
    </source>
</reference>
<comment type="similarity">
    <text evidence="5">Belongs to the Fanconi anemia protein FANCD2 family.</text>
</comment>
<organism evidence="7 8">
    <name type="scientific">Tropilaelaps mercedesae</name>
    <dbReference type="NCBI Taxonomy" id="418985"/>
    <lineage>
        <taxon>Eukaryota</taxon>
        <taxon>Metazoa</taxon>
        <taxon>Ecdysozoa</taxon>
        <taxon>Arthropoda</taxon>
        <taxon>Chelicerata</taxon>
        <taxon>Arachnida</taxon>
        <taxon>Acari</taxon>
        <taxon>Parasitiformes</taxon>
        <taxon>Mesostigmata</taxon>
        <taxon>Gamasina</taxon>
        <taxon>Dermanyssoidea</taxon>
        <taxon>Laelapidae</taxon>
        <taxon>Tropilaelaps</taxon>
    </lineage>
</organism>
<comment type="caution">
    <text evidence="7">The sequence shown here is derived from an EMBL/GenBank/DDBJ whole genome shotgun (WGS) entry which is preliminary data.</text>
</comment>
<dbReference type="GO" id="GO:0036297">
    <property type="term" value="P:interstrand cross-link repair"/>
    <property type="evidence" value="ECO:0007669"/>
    <property type="project" value="TreeGrafter"/>
</dbReference>
<dbReference type="GO" id="GO:0070182">
    <property type="term" value="F:DNA polymerase binding"/>
    <property type="evidence" value="ECO:0007669"/>
    <property type="project" value="TreeGrafter"/>
</dbReference>
<evidence type="ECO:0000256" key="6">
    <source>
        <dbReference type="SAM" id="MobiDB-lite"/>
    </source>
</evidence>
<dbReference type="GO" id="GO:0005634">
    <property type="term" value="C:nucleus"/>
    <property type="evidence" value="ECO:0007669"/>
    <property type="project" value="UniProtKB-SubCell"/>
</dbReference>
<evidence type="ECO:0000313" key="7">
    <source>
        <dbReference type="EMBL" id="OQR73927.1"/>
    </source>
</evidence>
<evidence type="ECO:0000256" key="5">
    <source>
        <dbReference type="ARBA" id="ARBA00093456"/>
    </source>
</evidence>
<feature type="non-terminal residue" evidence="7">
    <location>
        <position position="1"/>
    </location>
</feature>
<feature type="region of interest" description="Disordered" evidence="6">
    <location>
        <begin position="326"/>
        <end position="376"/>
    </location>
</feature>
<accession>A0A1V9XK87</accession>
<dbReference type="OrthoDB" id="6487772at2759"/>
<dbReference type="AlphaFoldDB" id="A0A1V9XK87"/>
<evidence type="ECO:0000313" key="8">
    <source>
        <dbReference type="Proteomes" id="UP000192247"/>
    </source>
</evidence>
<proteinExistence type="inferred from homology"/>
<keyword evidence="2" id="KW-1017">Isopeptide bond</keyword>
<name>A0A1V9XK87_9ACAR</name>
<dbReference type="Pfam" id="PF14631">
    <property type="entry name" value="FancD2"/>
    <property type="match status" value="1"/>
</dbReference>
<evidence type="ECO:0000256" key="4">
    <source>
        <dbReference type="ARBA" id="ARBA00023242"/>
    </source>
</evidence>
<dbReference type="PANTHER" id="PTHR32086">
    <property type="entry name" value="FANCONI ANEMIA GROUP D2 PROTEIN"/>
    <property type="match status" value="1"/>
</dbReference>
<dbReference type="Proteomes" id="UP000192247">
    <property type="component" value="Unassembled WGS sequence"/>
</dbReference>
<sequence>VLRQALNMIALRVGSTQFRTQCDVVEFHRRVFGYFVELAVSVTDLETAAALLRLLLTVLDKTASNADANKCRLLDVAEGYLKRDWPRAGRDKTARIAKAAQASSSLLDWHNTMLSVYIEESQDRLEKVAYLVEDVLPELHENAQSSIFPIIARETLTPCFKTAASYFVRNVKSMCGARAGGRDGSGDQLSQWLRVAKILKQLLDVVKIAANNHNASCGLKTACETLDVFVKYGVAVAEACFKTRTDEVLLLVKTLQQSTRVMQHTCTHFKNNAAKHIALARQVPTARRLLETFIFKMQGLFSRFNCSEAFQVGQLKMRNLRGEEITNEADEDQTADLDDGTVEDNVDDEDADEDDQPGELNDIANRLNTTDESAEF</sequence>
<dbReference type="STRING" id="418985.A0A1V9XK87"/>
<dbReference type="PANTHER" id="PTHR32086:SF0">
    <property type="entry name" value="FANCONI ANEMIA GROUP D2 PROTEIN"/>
    <property type="match status" value="1"/>
</dbReference>
<evidence type="ECO:0000256" key="2">
    <source>
        <dbReference type="ARBA" id="ARBA00022499"/>
    </source>
</evidence>
<comment type="subcellular location">
    <subcellularLocation>
        <location evidence="1">Nucleus</location>
    </subcellularLocation>
</comment>
<dbReference type="GO" id="GO:1990918">
    <property type="term" value="P:double-strand break repair involved in meiotic recombination"/>
    <property type="evidence" value="ECO:0007669"/>
    <property type="project" value="TreeGrafter"/>
</dbReference>
<keyword evidence="8" id="KW-1185">Reference proteome</keyword>
<feature type="compositionally biased region" description="Polar residues" evidence="6">
    <location>
        <begin position="366"/>
        <end position="376"/>
    </location>
</feature>
<protein>
    <submittedName>
        <fullName evidence="7">Fanconi anemia group D2 protein-like</fullName>
    </submittedName>
</protein>
<dbReference type="InterPro" id="IPR029448">
    <property type="entry name" value="FANCD2"/>
</dbReference>
<dbReference type="GO" id="GO:0007129">
    <property type="term" value="P:homologous chromosome pairing at meiosis"/>
    <property type="evidence" value="ECO:0007669"/>
    <property type="project" value="TreeGrafter"/>
</dbReference>